<dbReference type="SUPFAM" id="SSF111283">
    <property type="entry name" value="Putative modulator of DNA gyrase, PmbA/TldD"/>
    <property type="match status" value="1"/>
</dbReference>
<dbReference type="Pfam" id="PF01523">
    <property type="entry name" value="PmbA_TldD_1st"/>
    <property type="match status" value="1"/>
</dbReference>
<evidence type="ECO:0000256" key="1">
    <source>
        <dbReference type="ARBA" id="ARBA00005836"/>
    </source>
</evidence>
<accession>A0ABW1Z7H1</accession>
<dbReference type="InterPro" id="IPR036059">
    <property type="entry name" value="TldD/PmbA_sf"/>
</dbReference>
<keyword evidence="6" id="KW-1185">Reference proteome</keyword>
<evidence type="ECO:0000259" key="2">
    <source>
        <dbReference type="Pfam" id="PF01523"/>
    </source>
</evidence>
<evidence type="ECO:0000259" key="4">
    <source>
        <dbReference type="Pfam" id="PF19290"/>
    </source>
</evidence>
<comment type="caution">
    <text evidence="5">The sequence shown here is derived from an EMBL/GenBank/DDBJ whole genome shotgun (WGS) entry which is preliminary data.</text>
</comment>
<name>A0ABW1Z7H1_9BACT</name>
<evidence type="ECO:0000313" key="5">
    <source>
        <dbReference type="EMBL" id="MFC6645404.1"/>
    </source>
</evidence>
<comment type="similarity">
    <text evidence="1">Belongs to the peptidase U62 family.</text>
</comment>
<protein>
    <submittedName>
        <fullName evidence="5">TldD/PmbA family protein</fullName>
    </submittedName>
</protein>
<evidence type="ECO:0000313" key="6">
    <source>
        <dbReference type="Proteomes" id="UP001596391"/>
    </source>
</evidence>
<dbReference type="Gene3D" id="3.30.2290.10">
    <property type="entry name" value="PmbA/TldD superfamily"/>
    <property type="match status" value="1"/>
</dbReference>
<dbReference type="InterPro" id="IPR047657">
    <property type="entry name" value="PmbA"/>
</dbReference>
<feature type="domain" description="Metalloprotease TldD/E central" evidence="4">
    <location>
        <begin position="128"/>
        <end position="235"/>
    </location>
</feature>
<feature type="domain" description="Metalloprotease TldD/E N-terminal" evidence="2">
    <location>
        <begin position="29"/>
        <end position="97"/>
    </location>
</feature>
<organism evidence="5 6">
    <name type="scientific">Granulicella cerasi</name>
    <dbReference type="NCBI Taxonomy" id="741063"/>
    <lineage>
        <taxon>Bacteria</taxon>
        <taxon>Pseudomonadati</taxon>
        <taxon>Acidobacteriota</taxon>
        <taxon>Terriglobia</taxon>
        <taxon>Terriglobales</taxon>
        <taxon>Acidobacteriaceae</taxon>
        <taxon>Granulicella</taxon>
    </lineage>
</organism>
<dbReference type="RefSeq" id="WP_263371776.1">
    <property type="nucleotide sequence ID" value="NZ_JAGSYD010000003.1"/>
</dbReference>
<dbReference type="InterPro" id="IPR002510">
    <property type="entry name" value="Metalloprtase-TldD/E_N"/>
</dbReference>
<evidence type="ECO:0000259" key="3">
    <source>
        <dbReference type="Pfam" id="PF19289"/>
    </source>
</evidence>
<dbReference type="InterPro" id="IPR035068">
    <property type="entry name" value="TldD/PmbA_N"/>
</dbReference>
<feature type="domain" description="Metalloprotease TldD/E C-terminal" evidence="3">
    <location>
        <begin position="242"/>
        <end position="472"/>
    </location>
</feature>
<dbReference type="Pfam" id="PF19290">
    <property type="entry name" value="PmbA_TldD_2nd"/>
    <property type="match status" value="1"/>
</dbReference>
<gene>
    <name evidence="5" type="ORF">ACFQBQ_07360</name>
</gene>
<dbReference type="Pfam" id="PF19289">
    <property type="entry name" value="PmbA_TldD_3rd"/>
    <property type="match status" value="1"/>
</dbReference>
<dbReference type="InterPro" id="IPR045569">
    <property type="entry name" value="Metalloprtase-TldD/E_C"/>
</dbReference>
<dbReference type="PANTHER" id="PTHR43421:SF1">
    <property type="entry name" value="METALLOPROTEASE PMBA"/>
    <property type="match status" value="1"/>
</dbReference>
<dbReference type="InterPro" id="IPR045570">
    <property type="entry name" value="Metalloprtase-TldD/E_cen_dom"/>
</dbReference>
<dbReference type="PANTHER" id="PTHR43421">
    <property type="entry name" value="METALLOPROTEASE PMBA"/>
    <property type="match status" value="1"/>
</dbReference>
<reference evidence="6" key="1">
    <citation type="journal article" date="2019" name="Int. J. Syst. Evol. Microbiol.">
        <title>The Global Catalogue of Microorganisms (GCM) 10K type strain sequencing project: providing services to taxonomists for standard genome sequencing and annotation.</title>
        <authorList>
            <consortium name="The Broad Institute Genomics Platform"/>
            <consortium name="The Broad Institute Genome Sequencing Center for Infectious Disease"/>
            <person name="Wu L."/>
            <person name="Ma J."/>
        </authorList>
    </citation>
    <scope>NUCLEOTIDE SEQUENCE [LARGE SCALE GENOMIC DNA]</scope>
    <source>
        <strain evidence="6">CGMCC 1.16026</strain>
    </source>
</reference>
<proteinExistence type="inferred from homology"/>
<sequence length="473" mass="50354">MSMVKNENDLRALTEQAVELAIKAGASAAEAVAFEGDEFGVSVRLGEVEQLMESGSRAIGIRVFFEADGGQRTASVSTSDLSAESLRSVVSNAVQLARVTGVDPFAGLPEADAYGSLDVDSLALHFDDIESIPPAERIAIAKRCEAAAMAHDTRIQNTKGADFDLSTSHRVMTNSRGFQGEYRRSYCGFSASPIAQDTVGSMQTGYWYSSARTPRLLEEPEAIGRIAAQRALRRLGARRMPTQQCPVVFAPEVARGLMGNLLNAADGDAIYRNASMFAGKLGEQVAGENITIVDDGTMVFDRTTQGGETIRVGGYGTSPFDGDGLRTRRTVVIERGVLKELMLNTYTARKLNMQSTGKASRGLAGAPGIGGGNYFLEPGTITPEQLIAEIPNGLYVLSTMGFGTNLVTGDYSQGVSGLWIENGELAYPVEEITIAGNMKEMFRNVTAIANDLDFRGAGAVPTVRIDGMTLAGA</sequence>
<dbReference type="EMBL" id="JBHSWI010000001">
    <property type="protein sequence ID" value="MFC6645404.1"/>
    <property type="molecule type" value="Genomic_DNA"/>
</dbReference>
<dbReference type="Proteomes" id="UP001596391">
    <property type="component" value="Unassembled WGS sequence"/>
</dbReference>